<keyword evidence="4 15" id="KW-0808">Transferase</keyword>
<dbReference type="AlphaFoldDB" id="A0A3B0SLV5"/>
<dbReference type="NCBIfam" id="TIGR01406">
    <property type="entry name" value="dnaQ_proteo"/>
    <property type="match status" value="1"/>
</dbReference>
<dbReference type="GO" id="GO:0003887">
    <property type="term" value="F:DNA-directed DNA polymerase activity"/>
    <property type="evidence" value="ECO:0007669"/>
    <property type="project" value="UniProtKB-KW"/>
</dbReference>
<dbReference type="SMART" id="SM00479">
    <property type="entry name" value="EXOIII"/>
    <property type="match status" value="1"/>
</dbReference>
<dbReference type="PANTHER" id="PTHR30231:SF41">
    <property type="entry name" value="DNA POLYMERASE III SUBUNIT EPSILON"/>
    <property type="match status" value="1"/>
</dbReference>
<dbReference type="GO" id="GO:0008408">
    <property type="term" value="F:3'-5' exonuclease activity"/>
    <property type="evidence" value="ECO:0007669"/>
    <property type="project" value="TreeGrafter"/>
</dbReference>
<keyword evidence="8" id="KW-0479">Metal-binding</keyword>
<name>A0A3B0SLV5_9ZZZZ</name>
<keyword evidence="13" id="KW-0464">Manganese</keyword>
<dbReference type="GO" id="GO:0003677">
    <property type="term" value="F:DNA binding"/>
    <property type="evidence" value="ECO:0007669"/>
    <property type="project" value="InterPro"/>
</dbReference>
<evidence type="ECO:0000256" key="11">
    <source>
        <dbReference type="ARBA" id="ARBA00022842"/>
    </source>
</evidence>
<dbReference type="InterPro" id="IPR012337">
    <property type="entry name" value="RNaseH-like_sf"/>
</dbReference>
<evidence type="ECO:0000256" key="2">
    <source>
        <dbReference type="ARBA" id="ARBA00001946"/>
    </source>
</evidence>
<keyword evidence="12" id="KW-0239">DNA-directed DNA polymerase</keyword>
<proteinExistence type="predicted"/>
<evidence type="ECO:0000256" key="5">
    <source>
        <dbReference type="ARBA" id="ARBA00022695"/>
    </source>
</evidence>
<dbReference type="InterPro" id="IPR006309">
    <property type="entry name" value="DnaQ_proteo"/>
</dbReference>
<evidence type="ECO:0000313" key="15">
    <source>
        <dbReference type="EMBL" id="VAW06785.1"/>
    </source>
</evidence>
<keyword evidence="7" id="KW-0540">Nuclease</keyword>
<accession>A0A3B0SLV5</accession>
<dbReference type="FunFam" id="3.30.420.10:FF:000012">
    <property type="entry name" value="DNA polymerase III subunit epsilon"/>
    <property type="match status" value="1"/>
</dbReference>
<comment type="cofactor">
    <cofactor evidence="2">
        <name>Mg(2+)</name>
        <dbReference type="ChEBI" id="CHEBI:18420"/>
    </cofactor>
</comment>
<sequence>MREIVFDTETTGLDPFSGDRLVEIGCVEVENYLPTGRIYHQHINPERDMPEGAFRIHELSREFLEDFPVFSEIYGEFIDFVGDAKLVAHNAGFDMKFINWELSRVGHGEFPENRAVDTLEIARRKFPGSPNTLDALCKRFAIDNSSRVKHGALLDAELLAEVYLELRGGRQRGFALGEVEKKANSINGTTQKTQQIFRQARPHQPSEQERDRHKDFVAKMGEDAIWLRLKNKKAPG</sequence>
<evidence type="ECO:0000256" key="1">
    <source>
        <dbReference type="ARBA" id="ARBA00001936"/>
    </source>
</evidence>
<comment type="cofactor">
    <cofactor evidence="1">
        <name>Mn(2+)</name>
        <dbReference type="ChEBI" id="CHEBI:29035"/>
    </cofactor>
</comment>
<reference evidence="15" key="1">
    <citation type="submission" date="2018-06" db="EMBL/GenBank/DDBJ databases">
        <authorList>
            <person name="Zhirakovskaya E."/>
        </authorList>
    </citation>
    <scope>NUCLEOTIDE SEQUENCE</scope>
</reference>
<dbReference type="NCBIfam" id="NF004316">
    <property type="entry name" value="PRK05711.1"/>
    <property type="match status" value="1"/>
</dbReference>
<dbReference type="SUPFAM" id="SSF53098">
    <property type="entry name" value="Ribonuclease H-like"/>
    <property type="match status" value="1"/>
</dbReference>
<evidence type="ECO:0000256" key="6">
    <source>
        <dbReference type="ARBA" id="ARBA00022705"/>
    </source>
</evidence>
<evidence type="ECO:0000256" key="10">
    <source>
        <dbReference type="ARBA" id="ARBA00022839"/>
    </source>
</evidence>
<evidence type="ECO:0000256" key="12">
    <source>
        <dbReference type="ARBA" id="ARBA00022932"/>
    </source>
</evidence>
<dbReference type="GO" id="GO:0005829">
    <property type="term" value="C:cytosol"/>
    <property type="evidence" value="ECO:0007669"/>
    <property type="project" value="TreeGrafter"/>
</dbReference>
<dbReference type="InterPro" id="IPR013520">
    <property type="entry name" value="Ribonucl_H"/>
</dbReference>
<dbReference type="GO" id="GO:0046872">
    <property type="term" value="F:metal ion binding"/>
    <property type="evidence" value="ECO:0007669"/>
    <property type="project" value="UniProtKB-KW"/>
</dbReference>
<feature type="domain" description="Exonuclease" evidence="14">
    <location>
        <begin position="2"/>
        <end position="172"/>
    </location>
</feature>
<dbReference type="NCBIfam" id="TIGR00573">
    <property type="entry name" value="dnaq"/>
    <property type="match status" value="1"/>
</dbReference>
<evidence type="ECO:0000256" key="4">
    <source>
        <dbReference type="ARBA" id="ARBA00022679"/>
    </source>
</evidence>
<keyword evidence="9" id="KW-0378">Hydrolase</keyword>
<evidence type="ECO:0000259" key="14">
    <source>
        <dbReference type="SMART" id="SM00479"/>
    </source>
</evidence>
<dbReference type="CDD" id="cd06131">
    <property type="entry name" value="DNA_pol_III_epsilon_Ecoli_like"/>
    <property type="match status" value="1"/>
</dbReference>
<keyword evidence="11" id="KW-0460">Magnesium</keyword>
<evidence type="ECO:0000256" key="8">
    <source>
        <dbReference type="ARBA" id="ARBA00022723"/>
    </source>
</evidence>
<dbReference type="Pfam" id="PF00929">
    <property type="entry name" value="RNase_T"/>
    <property type="match status" value="1"/>
</dbReference>
<keyword evidence="10" id="KW-0269">Exonuclease</keyword>
<organism evidence="15">
    <name type="scientific">hydrothermal vent metagenome</name>
    <dbReference type="NCBI Taxonomy" id="652676"/>
    <lineage>
        <taxon>unclassified sequences</taxon>
        <taxon>metagenomes</taxon>
        <taxon>ecological metagenomes</taxon>
    </lineage>
</organism>
<evidence type="ECO:0000256" key="13">
    <source>
        <dbReference type="ARBA" id="ARBA00023211"/>
    </source>
</evidence>
<dbReference type="Gene3D" id="3.30.420.10">
    <property type="entry name" value="Ribonuclease H-like superfamily/Ribonuclease H"/>
    <property type="match status" value="1"/>
</dbReference>
<evidence type="ECO:0000256" key="7">
    <source>
        <dbReference type="ARBA" id="ARBA00022722"/>
    </source>
</evidence>
<dbReference type="PANTHER" id="PTHR30231">
    <property type="entry name" value="DNA POLYMERASE III SUBUNIT EPSILON"/>
    <property type="match status" value="1"/>
</dbReference>
<keyword evidence="6" id="KW-0235">DNA replication</keyword>
<protein>
    <recommendedName>
        <fullName evidence="3">DNA polymerase III subunit epsilon</fullName>
    </recommendedName>
</protein>
<gene>
    <name evidence="15" type="ORF">MNBD_ALPHA01-762</name>
</gene>
<evidence type="ECO:0000256" key="9">
    <source>
        <dbReference type="ARBA" id="ARBA00022801"/>
    </source>
</evidence>
<evidence type="ECO:0000256" key="3">
    <source>
        <dbReference type="ARBA" id="ARBA00020352"/>
    </source>
</evidence>
<keyword evidence="5 15" id="KW-0548">Nucleotidyltransferase</keyword>
<dbReference type="GO" id="GO:0045004">
    <property type="term" value="P:DNA replication proofreading"/>
    <property type="evidence" value="ECO:0007669"/>
    <property type="project" value="TreeGrafter"/>
</dbReference>
<dbReference type="InterPro" id="IPR006054">
    <property type="entry name" value="DnaQ"/>
</dbReference>
<dbReference type="EMBL" id="UOEJ01000251">
    <property type="protein sequence ID" value="VAW06785.1"/>
    <property type="molecule type" value="Genomic_DNA"/>
</dbReference>
<dbReference type="InterPro" id="IPR036397">
    <property type="entry name" value="RNaseH_sf"/>
</dbReference>